<name>A0A921U772_SORBI</name>
<reference evidence="1" key="2">
    <citation type="submission" date="2020-10" db="EMBL/GenBank/DDBJ databases">
        <authorList>
            <person name="Cooper E.A."/>
            <person name="Brenton Z.W."/>
            <person name="Flinn B.S."/>
            <person name="Jenkins J."/>
            <person name="Shu S."/>
            <person name="Flowers D."/>
            <person name="Luo F."/>
            <person name="Wang Y."/>
            <person name="Xia P."/>
            <person name="Barry K."/>
            <person name="Daum C."/>
            <person name="Lipzen A."/>
            <person name="Yoshinaga Y."/>
            <person name="Schmutz J."/>
            <person name="Saski C."/>
            <person name="Vermerris W."/>
            <person name="Kresovich S."/>
        </authorList>
    </citation>
    <scope>NUCLEOTIDE SEQUENCE</scope>
</reference>
<sequence>MLRVCSLATRSRTEETFGWPSTRTAELVTPCALSVVRCQKQRKLLNVVPCVFHYAKLRIRPHFSLEQDQVIIRLTALVLPSTFDVTGSTGRSIFCLQYGYS</sequence>
<evidence type="ECO:0000313" key="1">
    <source>
        <dbReference type="EMBL" id="KAG0520331.1"/>
    </source>
</evidence>
<gene>
    <name evidence="1" type="ORF">BDA96_08G065200</name>
</gene>
<proteinExistence type="predicted"/>
<evidence type="ECO:0000313" key="2">
    <source>
        <dbReference type="Proteomes" id="UP000807115"/>
    </source>
</evidence>
<protein>
    <submittedName>
        <fullName evidence="1">Uncharacterized protein</fullName>
    </submittedName>
</protein>
<dbReference type="Proteomes" id="UP000807115">
    <property type="component" value="Chromosome 8"/>
</dbReference>
<comment type="caution">
    <text evidence="1">The sequence shown here is derived from an EMBL/GenBank/DDBJ whole genome shotgun (WGS) entry which is preliminary data.</text>
</comment>
<dbReference type="AlphaFoldDB" id="A0A921U772"/>
<dbReference type="EMBL" id="CM027687">
    <property type="protein sequence ID" value="KAG0520331.1"/>
    <property type="molecule type" value="Genomic_DNA"/>
</dbReference>
<accession>A0A921U772</accession>
<reference evidence="1" key="1">
    <citation type="journal article" date="2019" name="BMC Genomics">
        <title>A new reference genome for Sorghum bicolor reveals high levels of sequence similarity between sweet and grain genotypes: implications for the genetics of sugar metabolism.</title>
        <authorList>
            <person name="Cooper E.A."/>
            <person name="Brenton Z.W."/>
            <person name="Flinn B.S."/>
            <person name="Jenkins J."/>
            <person name="Shu S."/>
            <person name="Flowers D."/>
            <person name="Luo F."/>
            <person name="Wang Y."/>
            <person name="Xia P."/>
            <person name="Barry K."/>
            <person name="Daum C."/>
            <person name="Lipzen A."/>
            <person name="Yoshinaga Y."/>
            <person name="Schmutz J."/>
            <person name="Saski C."/>
            <person name="Vermerris W."/>
            <person name="Kresovich S."/>
        </authorList>
    </citation>
    <scope>NUCLEOTIDE SEQUENCE</scope>
</reference>
<organism evidence="1 2">
    <name type="scientific">Sorghum bicolor</name>
    <name type="common">Sorghum</name>
    <name type="synonym">Sorghum vulgare</name>
    <dbReference type="NCBI Taxonomy" id="4558"/>
    <lineage>
        <taxon>Eukaryota</taxon>
        <taxon>Viridiplantae</taxon>
        <taxon>Streptophyta</taxon>
        <taxon>Embryophyta</taxon>
        <taxon>Tracheophyta</taxon>
        <taxon>Spermatophyta</taxon>
        <taxon>Magnoliopsida</taxon>
        <taxon>Liliopsida</taxon>
        <taxon>Poales</taxon>
        <taxon>Poaceae</taxon>
        <taxon>PACMAD clade</taxon>
        <taxon>Panicoideae</taxon>
        <taxon>Andropogonodae</taxon>
        <taxon>Andropogoneae</taxon>
        <taxon>Sorghinae</taxon>
        <taxon>Sorghum</taxon>
    </lineage>
</organism>